<gene>
    <name evidence="7" type="ORF">EFY79_06750</name>
</gene>
<protein>
    <submittedName>
        <fullName evidence="7">Gliding motility-associated ABC transporter permease subunit GldF</fullName>
    </submittedName>
</protein>
<keyword evidence="2" id="KW-1003">Cell membrane</keyword>
<feature type="transmembrane region" description="Helical" evidence="6">
    <location>
        <begin position="12"/>
        <end position="35"/>
    </location>
</feature>
<evidence type="ECO:0000313" key="7">
    <source>
        <dbReference type="EMBL" id="RNI37929.1"/>
    </source>
</evidence>
<dbReference type="GO" id="GO:0140359">
    <property type="term" value="F:ABC-type transporter activity"/>
    <property type="evidence" value="ECO:0007669"/>
    <property type="project" value="InterPro"/>
</dbReference>
<feature type="transmembrane region" description="Helical" evidence="6">
    <location>
        <begin position="138"/>
        <end position="155"/>
    </location>
</feature>
<dbReference type="PANTHER" id="PTHR30294:SF29">
    <property type="entry name" value="MULTIDRUG ABC TRANSPORTER PERMEASE YBHS-RELATED"/>
    <property type="match status" value="1"/>
</dbReference>
<dbReference type="Proteomes" id="UP000267223">
    <property type="component" value="Unassembled WGS sequence"/>
</dbReference>
<keyword evidence="8" id="KW-1185">Reference proteome</keyword>
<keyword evidence="4 6" id="KW-1133">Transmembrane helix</keyword>
<dbReference type="RefSeq" id="WP_123119918.1">
    <property type="nucleotide sequence ID" value="NZ_RJJR01000004.1"/>
</dbReference>
<feature type="transmembrane region" description="Helical" evidence="6">
    <location>
        <begin position="94"/>
        <end position="118"/>
    </location>
</feature>
<sequence length="240" mass="26634">MISIAKKEFYQFFSSLTGYITIILFLLVNAIYLFVLKDSNIFDFGYATLSSFFDLAPWVFIFLIPALGMRSFADEFKSGTFETLKTSPLTKWQIVGGKYVAILAVIVIALIPTFLYIITIHSLSSSGGIDSGAITGSYIGLFFLASVFAAITLWCSGLTSNAVIAFLLSAFACIVLYFGFSAISKLPVFSGNADYYIEMIGIDFHYQSISRGVLDTRDIVYFVSVIFLFLFSTQKILIKK</sequence>
<dbReference type="AlphaFoldDB" id="A0A3M9NJF9"/>
<name>A0A3M9NJF9_9BACT</name>
<feature type="transmembrane region" description="Helical" evidence="6">
    <location>
        <begin position="162"/>
        <end position="180"/>
    </location>
</feature>
<reference evidence="7 8" key="1">
    <citation type="submission" date="2018-11" db="EMBL/GenBank/DDBJ databases">
        <title>Draft genome sequence of Ferruginibacter sp. BO-59.</title>
        <authorList>
            <person name="Im W.T."/>
        </authorList>
    </citation>
    <scope>NUCLEOTIDE SEQUENCE [LARGE SCALE GENOMIC DNA]</scope>
    <source>
        <strain evidence="7 8">BO-59</strain>
    </source>
</reference>
<evidence type="ECO:0000256" key="6">
    <source>
        <dbReference type="SAM" id="Phobius"/>
    </source>
</evidence>
<dbReference type="InterPro" id="IPR051449">
    <property type="entry name" value="ABC-2_transporter_component"/>
</dbReference>
<comment type="caution">
    <text evidence="7">The sequence shown here is derived from an EMBL/GenBank/DDBJ whole genome shotgun (WGS) entry which is preliminary data.</text>
</comment>
<comment type="subcellular location">
    <subcellularLocation>
        <location evidence="1">Cell membrane</location>
        <topology evidence="1">Multi-pass membrane protein</topology>
    </subcellularLocation>
</comment>
<dbReference type="OrthoDB" id="9794512at2"/>
<evidence type="ECO:0000256" key="4">
    <source>
        <dbReference type="ARBA" id="ARBA00022989"/>
    </source>
</evidence>
<evidence type="ECO:0000313" key="8">
    <source>
        <dbReference type="Proteomes" id="UP000267223"/>
    </source>
</evidence>
<evidence type="ECO:0000256" key="1">
    <source>
        <dbReference type="ARBA" id="ARBA00004651"/>
    </source>
</evidence>
<dbReference type="EMBL" id="RJJR01000004">
    <property type="protein sequence ID" value="RNI37929.1"/>
    <property type="molecule type" value="Genomic_DNA"/>
</dbReference>
<keyword evidence="5 6" id="KW-0472">Membrane</keyword>
<feature type="transmembrane region" description="Helical" evidence="6">
    <location>
        <begin position="219"/>
        <end position="238"/>
    </location>
</feature>
<evidence type="ECO:0000256" key="3">
    <source>
        <dbReference type="ARBA" id="ARBA00022692"/>
    </source>
</evidence>
<dbReference type="GO" id="GO:0005886">
    <property type="term" value="C:plasma membrane"/>
    <property type="evidence" value="ECO:0007669"/>
    <property type="project" value="UniProtKB-SubCell"/>
</dbReference>
<dbReference type="Pfam" id="PF12679">
    <property type="entry name" value="ABC2_membrane_2"/>
    <property type="match status" value="1"/>
</dbReference>
<organism evidence="7 8">
    <name type="scientific">Hanamia caeni</name>
    <dbReference type="NCBI Taxonomy" id="2294116"/>
    <lineage>
        <taxon>Bacteria</taxon>
        <taxon>Pseudomonadati</taxon>
        <taxon>Bacteroidota</taxon>
        <taxon>Chitinophagia</taxon>
        <taxon>Chitinophagales</taxon>
        <taxon>Chitinophagaceae</taxon>
        <taxon>Hanamia</taxon>
    </lineage>
</organism>
<keyword evidence="3 6" id="KW-0812">Transmembrane</keyword>
<proteinExistence type="predicted"/>
<dbReference type="PANTHER" id="PTHR30294">
    <property type="entry name" value="MEMBRANE COMPONENT OF ABC TRANSPORTER YHHJ-RELATED"/>
    <property type="match status" value="1"/>
</dbReference>
<feature type="transmembrane region" description="Helical" evidence="6">
    <location>
        <begin position="55"/>
        <end position="73"/>
    </location>
</feature>
<evidence type="ECO:0000256" key="5">
    <source>
        <dbReference type="ARBA" id="ARBA00023136"/>
    </source>
</evidence>
<evidence type="ECO:0000256" key="2">
    <source>
        <dbReference type="ARBA" id="ARBA00022475"/>
    </source>
</evidence>
<accession>A0A3M9NJF9</accession>